<proteinExistence type="predicted"/>
<accession>A0ABT0FBX5</accession>
<organism evidence="1 2">
    <name type="scientific">Microbacterium croceum</name>
    <dbReference type="NCBI Taxonomy" id="2851645"/>
    <lineage>
        <taxon>Bacteria</taxon>
        <taxon>Bacillati</taxon>
        <taxon>Actinomycetota</taxon>
        <taxon>Actinomycetes</taxon>
        <taxon>Micrococcales</taxon>
        <taxon>Microbacteriaceae</taxon>
        <taxon>Microbacterium</taxon>
    </lineage>
</organism>
<name>A0ABT0FBX5_9MICO</name>
<sequence length="202" mass="21050">MATATPAITWGLDYDAAQFIPLPAAGEGAEHPDGARAWIDTVISHYESSAPLTDGDRQGLAVTAEALLTMIEPFVTRLWFAPPGVYSDVLVSVVVTDLEGDSAREIIAEVTASPESTASDGVAVETDSHGSGILVRRTTGVQPEDGRALLVAQWDLLLQNGAVLIAINAMGTTLPVFARLEEELMGLVEGIVLPAGSGADAQ</sequence>
<evidence type="ECO:0000313" key="2">
    <source>
        <dbReference type="Proteomes" id="UP001300096"/>
    </source>
</evidence>
<gene>
    <name evidence="1" type="ORF">KZC51_05345</name>
</gene>
<dbReference type="EMBL" id="JAHWXN010000001">
    <property type="protein sequence ID" value="MCK2035559.1"/>
    <property type="molecule type" value="Genomic_DNA"/>
</dbReference>
<comment type="caution">
    <text evidence="1">The sequence shown here is derived from an EMBL/GenBank/DDBJ whole genome shotgun (WGS) entry which is preliminary data.</text>
</comment>
<evidence type="ECO:0000313" key="1">
    <source>
        <dbReference type="EMBL" id="MCK2035559.1"/>
    </source>
</evidence>
<keyword evidence="2" id="KW-1185">Reference proteome</keyword>
<dbReference type="RefSeq" id="WP_247628977.1">
    <property type="nucleotide sequence ID" value="NZ_JAHWXN010000001.1"/>
</dbReference>
<dbReference type="Proteomes" id="UP001300096">
    <property type="component" value="Unassembled WGS sequence"/>
</dbReference>
<protein>
    <submittedName>
        <fullName evidence="1">Uncharacterized protein</fullName>
    </submittedName>
</protein>
<reference evidence="1 2" key="1">
    <citation type="submission" date="2021-06" db="EMBL/GenBank/DDBJ databases">
        <title>Genome-based taxonomic framework of Microbacterium strains isolated from marine environment, the description of four new species and reclassification of four preexisting species.</title>
        <authorList>
            <person name="Lee S.D."/>
            <person name="Kim S.-M."/>
            <person name="Byeon Y.-S."/>
            <person name="Yang H.L."/>
            <person name="Kim I.S."/>
        </authorList>
    </citation>
    <scope>NUCLEOTIDE SEQUENCE [LARGE SCALE GENOMIC DNA]</scope>
    <source>
        <strain evidence="1 2">SSW1-49</strain>
    </source>
</reference>